<sequence length="147" mass="15685">MRQLPEHPACIPAADTPHQSPVPPLPPNTAAHTAQSGIIPGMEWASQTYISTEKGKDMREDHPSLQSVKGEQCQRASGKIRTDTGDTVKAACTSVAQSSSEAAVPVISREYCEAAVAMHGEHQLHVETVHQAAPILSTVNAMRQAKT</sequence>
<gene>
    <name evidence="2" type="ORF">MG293_017602</name>
</gene>
<reference evidence="2" key="1">
    <citation type="submission" date="2022-03" db="EMBL/GenBank/DDBJ databases">
        <title>Genomic analyses of argali, domestic sheep and their hybrids provide insights into chromosomal evolution, heterosis and genetic basis of agronomic traits.</title>
        <authorList>
            <person name="Li M."/>
        </authorList>
    </citation>
    <scope>NUCLEOTIDE SEQUENCE</scope>
    <source>
        <strain evidence="2">CAU-MHL-2022a</strain>
        <tissue evidence="2">Skin</tissue>
    </source>
</reference>
<evidence type="ECO:0000313" key="2">
    <source>
        <dbReference type="EMBL" id="KAI4532337.1"/>
    </source>
</evidence>
<comment type="caution">
    <text evidence="2">The sequence shown here is derived from an EMBL/GenBank/DDBJ whole genome shotgun (WGS) entry which is preliminary data.</text>
</comment>
<dbReference type="AlphaFoldDB" id="A0AAD4TQC8"/>
<dbReference type="EMBL" id="JAKZEL010000022">
    <property type="protein sequence ID" value="KAI4532337.1"/>
    <property type="molecule type" value="Genomic_DNA"/>
</dbReference>
<proteinExistence type="predicted"/>
<organism evidence="2 3">
    <name type="scientific">Ovis ammon polii</name>
    <dbReference type="NCBI Taxonomy" id="230172"/>
    <lineage>
        <taxon>Eukaryota</taxon>
        <taxon>Metazoa</taxon>
        <taxon>Chordata</taxon>
        <taxon>Craniata</taxon>
        <taxon>Vertebrata</taxon>
        <taxon>Euteleostomi</taxon>
        <taxon>Mammalia</taxon>
        <taxon>Eutheria</taxon>
        <taxon>Laurasiatheria</taxon>
        <taxon>Artiodactyla</taxon>
        <taxon>Ruminantia</taxon>
        <taxon>Pecora</taxon>
        <taxon>Bovidae</taxon>
        <taxon>Caprinae</taxon>
        <taxon>Ovis</taxon>
    </lineage>
</organism>
<protein>
    <submittedName>
        <fullName evidence="2">Uncharacterized protein</fullName>
    </submittedName>
</protein>
<evidence type="ECO:0000256" key="1">
    <source>
        <dbReference type="SAM" id="MobiDB-lite"/>
    </source>
</evidence>
<name>A0AAD4TQC8_OVIAM</name>
<evidence type="ECO:0000313" key="3">
    <source>
        <dbReference type="Proteomes" id="UP001214576"/>
    </source>
</evidence>
<keyword evidence="3" id="KW-1185">Reference proteome</keyword>
<accession>A0AAD4TQC8</accession>
<feature type="region of interest" description="Disordered" evidence="1">
    <location>
        <begin position="1"/>
        <end position="33"/>
    </location>
</feature>
<feature type="region of interest" description="Disordered" evidence="1">
    <location>
        <begin position="55"/>
        <end position="80"/>
    </location>
</feature>
<dbReference type="Proteomes" id="UP001214576">
    <property type="component" value="Unassembled WGS sequence"/>
</dbReference>